<evidence type="ECO:0000256" key="1">
    <source>
        <dbReference type="ARBA" id="ARBA00007964"/>
    </source>
</evidence>
<dbReference type="GO" id="GO:0070403">
    <property type="term" value="F:NAD+ binding"/>
    <property type="evidence" value="ECO:0007669"/>
    <property type="project" value="InterPro"/>
</dbReference>
<comment type="similarity">
    <text evidence="1">Belongs to the prephenate/arogenate dehydrogenase family.</text>
</comment>
<protein>
    <submittedName>
        <fullName evidence="5">Prephenate dehydrogenase</fullName>
    </submittedName>
</protein>
<name>A0A7Y0L340_9FIRM</name>
<dbReference type="PROSITE" id="PS51176">
    <property type="entry name" value="PDH_ADH"/>
    <property type="match status" value="1"/>
</dbReference>
<dbReference type="Gene3D" id="3.40.50.720">
    <property type="entry name" value="NAD(P)-binding Rossmann-like Domain"/>
    <property type="match status" value="1"/>
</dbReference>
<dbReference type="Proteomes" id="UP000533476">
    <property type="component" value="Unassembled WGS sequence"/>
</dbReference>
<dbReference type="PANTHER" id="PTHR21363:SF0">
    <property type="entry name" value="PREPHENATE DEHYDROGENASE [NADP(+)]"/>
    <property type="match status" value="1"/>
</dbReference>
<feature type="domain" description="Prephenate/arogenate dehydrogenase" evidence="4">
    <location>
        <begin position="1"/>
        <end position="260"/>
    </location>
</feature>
<keyword evidence="6" id="KW-1185">Reference proteome</keyword>
<organism evidence="5 6">
    <name type="scientific">Sulfobacillus harzensis</name>
    <dbReference type="NCBI Taxonomy" id="2729629"/>
    <lineage>
        <taxon>Bacteria</taxon>
        <taxon>Bacillati</taxon>
        <taxon>Bacillota</taxon>
        <taxon>Clostridia</taxon>
        <taxon>Eubacteriales</taxon>
        <taxon>Clostridiales Family XVII. Incertae Sedis</taxon>
        <taxon>Sulfobacillus</taxon>
    </lineage>
</organism>
<dbReference type="AlphaFoldDB" id="A0A7Y0L340"/>
<evidence type="ECO:0000256" key="3">
    <source>
        <dbReference type="ARBA" id="ARBA00029440"/>
    </source>
</evidence>
<dbReference type="InterPro" id="IPR050812">
    <property type="entry name" value="Preph/Arog_dehydrog"/>
</dbReference>
<evidence type="ECO:0000313" key="5">
    <source>
        <dbReference type="EMBL" id="NMP22424.1"/>
    </source>
</evidence>
<dbReference type="Pfam" id="PF02153">
    <property type="entry name" value="PDH_N"/>
    <property type="match status" value="1"/>
</dbReference>
<dbReference type="EMBL" id="JABBVZ010000022">
    <property type="protein sequence ID" value="NMP22424.1"/>
    <property type="molecule type" value="Genomic_DNA"/>
</dbReference>
<dbReference type="GO" id="GO:0006571">
    <property type="term" value="P:tyrosine biosynthetic process"/>
    <property type="evidence" value="ECO:0007669"/>
    <property type="project" value="InterPro"/>
</dbReference>
<dbReference type="SUPFAM" id="SSF51735">
    <property type="entry name" value="NAD(P)-binding Rossmann-fold domains"/>
    <property type="match status" value="1"/>
</dbReference>
<keyword evidence="2" id="KW-0560">Oxidoreductase</keyword>
<comment type="caution">
    <text evidence="5">The sequence shown here is derived from an EMBL/GenBank/DDBJ whole genome shotgun (WGS) entry which is preliminary data.</text>
</comment>
<dbReference type="InterPro" id="IPR008927">
    <property type="entry name" value="6-PGluconate_DH-like_C_sf"/>
</dbReference>
<sequence length="260" mass="28232">MKVGIVGAGLIGGSMARRLADCRVPLWLDDGDPATRQALEALHLGEVRPWQDWIADVDAVVLAVPTGVVGRVVNALLPVIKDNTWLVDVSSVKRPVAEVLRTAGQRVPVMALHIMAGRETSGFSASDANLFQGRPMAVVDIGLGFPAPEAVAWWQERLGTEPASYWSLEQHDEHIAWVSQLPYLVSRALRTVVETHVGGMPALAGPGYRDTTRVGASSLKNLEDLLWANRVELMTALNVMASEIEGWRAILSRGERGCFN</sequence>
<dbReference type="Gene3D" id="1.10.3660.10">
    <property type="entry name" value="6-phosphogluconate dehydrogenase C-terminal like domain"/>
    <property type="match status" value="1"/>
</dbReference>
<dbReference type="PANTHER" id="PTHR21363">
    <property type="entry name" value="PREPHENATE DEHYDROGENASE"/>
    <property type="match status" value="1"/>
</dbReference>
<dbReference type="Pfam" id="PF20463">
    <property type="entry name" value="PDH_C"/>
    <property type="match status" value="1"/>
</dbReference>
<comment type="pathway">
    <text evidence="3">Amino-acid biosynthesis.</text>
</comment>
<dbReference type="SUPFAM" id="SSF48179">
    <property type="entry name" value="6-phosphogluconate dehydrogenase C-terminal domain-like"/>
    <property type="match status" value="1"/>
</dbReference>
<dbReference type="InterPro" id="IPR046825">
    <property type="entry name" value="PDH_C"/>
</dbReference>
<reference evidence="5 6" key="1">
    <citation type="submission" date="2020-04" db="EMBL/GenBank/DDBJ databases">
        <authorList>
            <person name="Zhang R."/>
            <person name="Schippers A."/>
        </authorList>
    </citation>
    <scope>NUCLEOTIDE SEQUENCE [LARGE SCALE GENOMIC DNA]</scope>
    <source>
        <strain evidence="5 6">DSM 109850</strain>
    </source>
</reference>
<evidence type="ECO:0000256" key="2">
    <source>
        <dbReference type="ARBA" id="ARBA00023002"/>
    </source>
</evidence>
<accession>A0A7Y0L340</accession>
<proteinExistence type="inferred from homology"/>
<dbReference type="InterPro" id="IPR046826">
    <property type="entry name" value="PDH_N"/>
</dbReference>
<dbReference type="GO" id="GO:0004665">
    <property type="term" value="F:prephenate dehydrogenase (NADP+) activity"/>
    <property type="evidence" value="ECO:0007669"/>
    <property type="project" value="InterPro"/>
</dbReference>
<dbReference type="RefSeq" id="WP_169098715.1">
    <property type="nucleotide sequence ID" value="NZ_JABBVZ010000022.1"/>
</dbReference>
<gene>
    <name evidence="5" type="ORF">HIJ39_08675</name>
</gene>
<evidence type="ECO:0000259" key="4">
    <source>
        <dbReference type="PROSITE" id="PS51176"/>
    </source>
</evidence>
<dbReference type="GO" id="GO:0008977">
    <property type="term" value="F:prephenate dehydrogenase (NAD+) activity"/>
    <property type="evidence" value="ECO:0007669"/>
    <property type="project" value="InterPro"/>
</dbReference>
<dbReference type="InterPro" id="IPR003099">
    <property type="entry name" value="Prephen_DH"/>
</dbReference>
<dbReference type="InterPro" id="IPR036291">
    <property type="entry name" value="NAD(P)-bd_dom_sf"/>
</dbReference>
<evidence type="ECO:0000313" key="6">
    <source>
        <dbReference type="Proteomes" id="UP000533476"/>
    </source>
</evidence>